<evidence type="ECO:0000313" key="1">
    <source>
        <dbReference type="EMBL" id="OGB90023.1"/>
    </source>
</evidence>
<reference evidence="1 2" key="1">
    <citation type="journal article" date="2016" name="Nat. Commun.">
        <title>Thousands of microbial genomes shed light on interconnected biogeochemical processes in an aquifer system.</title>
        <authorList>
            <person name="Anantharaman K."/>
            <person name="Brown C.T."/>
            <person name="Hug L.A."/>
            <person name="Sharon I."/>
            <person name="Castelle C.J."/>
            <person name="Probst A.J."/>
            <person name="Thomas B.C."/>
            <person name="Singh A."/>
            <person name="Wilkins M.J."/>
            <person name="Karaoz U."/>
            <person name="Brodie E.L."/>
            <person name="Williams K.H."/>
            <person name="Hubbard S.S."/>
            <person name="Banfield J.F."/>
        </authorList>
    </citation>
    <scope>NUCLEOTIDE SEQUENCE [LARGE SCALE GENOMIC DNA]</scope>
</reference>
<accession>A0A1F4Q1V5</accession>
<protein>
    <recommendedName>
        <fullName evidence="3">Antitoxin HicB</fullName>
    </recommendedName>
</protein>
<dbReference type="Proteomes" id="UP000178724">
    <property type="component" value="Unassembled WGS sequence"/>
</dbReference>
<gene>
    <name evidence="1" type="ORF">A2625_01640</name>
</gene>
<sequence length="84" mass="9702">MIMEYIEAALNKARYDMIKDKEPFYAEIPGLDGVYATGKTLEECRKNLSEVIDDWIVIRLRRGLPIPPIEGHKIEELKELKVNA</sequence>
<evidence type="ECO:0000313" key="2">
    <source>
        <dbReference type="Proteomes" id="UP000178724"/>
    </source>
</evidence>
<dbReference type="AlphaFoldDB" id="A0A1F4Q1V5"/>
<dbReference type="EMBL" id="METM01000016">
    <property type="protein sequence ID" value="OGB90023.1"/>
    <property type="molecule type" value="Genomic_DNA"/>
</dbReference>
<dbReference type="Gene3D" id="3.30.160.250">
    <property type="match status" value="1"/>
</dbReference>
<proteinExistence type="predicted"/>
<organism evidence="1 2">
    <name type="scientific">candidate division WOR-1 bacterium RIFCSPHIGHO2_01_FULL_53_15</name>
    <dbReference type="NCBI Taxonomy" id="1802564"/>
    <lineage>
        <taxon>Bacteria</taxon>
        <taxon>Bacillati</taxon>
        <taxon>Saganbacteria</taxon>
    </lineage>
</organism>
<dbReference type="InterPro" id="IPR035069">
    <property type="entry name" value="TTHA1013/TTHA0281-like"/>
</dbReference>
<comment type="caution">
    <text evidence="1">The sequence shown here is derived from an EMBL/GenBank/DDBJ whole genome shotgun (WGS) entry which is preliminary data.</text>
</comment>
<dbReference type="SUPFAM" id="SSF143100">
    <property type="entry name" value="TTHA1013/TTHA0281-like"/>
    <property type="match status" value="1"/>
</dbReference>
<dbReference type="Pfam" id="PF21748">
    <property type="entry name" value="UPF0150"/>
    <property type="match status" value="1"/>
</dbReference>
<name>A0A1F4Q1V5_UNCSA</name>
<evidence type="ECO:0008006" key="3">
    <source>
        <dbReference type="Google" id="ProtNLM"/>
    </source>
</evidence>
<dbReference type="InterPro" id="IPR049389">
    <property type="entry name" value="TTHA0281-like"/>
</dbReference>